<protein>
    <recommendedName>
        <fullName evidence="16">Cytochrome c oxidase subunit 1</fullName>
        <ecNumber evidence="16">7.1.1.9</ecNumber>
    </recommendedName>
</protein>
<dbReference type="KEGG" id="uam:UABAM_05406"/>
<feature type="transmembrane region" description="Helical" evidence="16">
    <location>
        <begin position="426"/>
        <end position="447"/>
    </location>
</feature>
<evidence type="ECO:0000313" key="19">
    <source>
        <dbReference type="EMBL" id="BBM87004.1"/>
    </source>
</evidence>
<comment type="pathway">
    <text evidence="2 16">Energy metabolism; oxidative phosphorylation.</text>
</comment>
<feature type="region of interest" description="Disordered" evidence="17">
    <location>
        <begin position="534"/>
        <end position="553"/>
    </location>
</feature>
<dbReference type="GO" id="GO:0004129">
    <property type="term" value="F:cytochrome-c oxidase activity"/>
    <property type="evidence" value="ECO:0007669"/>
    <property type="project" value="UniProtKB-EC"/>
</dbReference>
<dbReference type="GO" id="GO:0046872">
    <property type="term" value="F:metal ion binding"/>
    <property type="evidence" value="ECO:0007669"/>
    <property type="project" value="UniProtKB-KW"/>
</dbReference>
<comment type="similarity">
    <text evidence="15">Belongs to the heme-copper respiratory oxidase family.</text>
</comment>
<dbReference type="PRINTS" id="PR01165">
    <property type="entry name" value="CYCOXIDASEI"/>
</dbReference>
<sequence length="553" mass="61520">MAQTAAELSYTPYHRETSAFSGIFSWIFSTDHKRIGILYMISVLTMFIGGLCLGLLIRLELIAPGATVIDAPTYNAVFTLHGVIMIFLFIIPGIPAIFGNFIMPLQIGAEDVAFPRLNLLSWWLYISGAALLIIALFTGDKLPDTGWTFYAPYSTATEGNISLAVFAAFVLGFSSILTGLNFITTIHRLRAPGMTWFRMPLFCWGLYATAWIQVLATPVVGITLLLVILERGFGVGVFDPAIGGDPVLYQHLFWIYSHPAVYIMILPGMGVISDLLPAFTKRTIFGYKAIAFSTVSIAVVGYMVWGHHMFTSGMSGTAQIVFSFLTFLVAIPTGIKIFNWIASLYKGSIELRAPMLYTLSFIFLFSIGGLTGLVLGALATDMHVHDTYFVVGHFHYVMFGGLGIALFGAMHYWFPKMFGKMYNEAVAVVAWALIFVGFNVLYFPMFILGWNGMPRRYYDYLPEFQYWHVVSTIGSWILALGIFMMLFNLIRGITSGEKAEDNPWGASTLEWTVPSPPPLLNFLEPPHVTHGAYDFEAMNKGKKDSKKKKKGKK</sequence>
<gene>
    <name evidence="19" type="ORF">UABAM_05406</name>
</gene>
<keyword evidence="9 15" id="KW-0249">Electron transport</keyword>
<feature type="transmembrane region" description="Helical" evidence="16">
    <location>
        <begin position="159"/>
        <end position="183"/>
    </location>
</feature>
<evidence type="ECO:0000256" key="14">
    <source>
        <dbReference type="ARBA" id="ARBA00047816"/>
    </source>
</evidence>
<dbReference type="InterPro" id="IPR014241">
    <property type="entry name" value="Cyt_c_oxidase_su1_bac"/>
</dbReference>
<keyword evidence="11 16" id="KW-0408">Iron</keyword>
<name>A0A5S9F6U5_UABAM</name>
<dbReference type="GO" id="GO:0005886">
    <property type="term" value="C:plasma membrane"/>
    <property type="evidence" value="ECO:0007669"/>
    <property type="project" value="UniProtKB-SubCell"/>
</dbReference>
<evidence type="ECO:0000256" key="7">
    <source>
        <dbReference type="ARBA" id="ARBA00022723"/>
    </source>
</evidence>
<dbReference type="UniPathway" id="UPA00705"/>
<dbReference type="NCBIfam" id="TIGR02891">
    <property type="entry name" value="CtaD_CoxA"/>
    <property type="match status" value="1"/>
</dbReference>
<dbReference type="RefSeq" id="WP_151971038.1">
    <property type="nucleotide sequence ID" value="NZ_AP019860.1"/>
</dbReference>
<keyword evidence="7 16" id="KW-0479">Metal-binding</keyword>
<feature type="transmembrane region" description="Helical" evidence="16">
    <location>
        <begin position="77"/>
        <end position="98"/>
    </location>
</feature>
<evidence type="ECO:0000256" key="1">
    <source>
        <dbReference type="ARBA" id="ARBA00004141"/>
    </source>
</evidence>
<evidence type="ECO:0000256" key="9">
    <source>
        <dbReference type="ARBA" id="ARBA00022982"/>
    </source>
</evidence>
<keyword evidence="5 15" id="KW-0679">Respiratory chain</keyword>
<evidence type="ECO:0000256" key="13">
    <source>
        <dbReference type="ARBA" id="ARBA00023136"/>
    </source>
</evidence>
<dbReference type="Pfam" id="PF00115">
    <property type="entry name" value="COX1"/>
    <property type="match status" value="1"/>
</dbReference>
<dbReference type="InterPro" id="IPR023615">
    <property type="entry name" value="Cyt_c_Oxase_su1_BS"/>
</dbReference>
<comment type="subcellular location">
    <subcellularLocation>
        <location evidence="16">Cell membrane</location>
        <topology evidence="16">Multi-pass membrane protein</topology>
    </subcellularLocation>
    <subcellularLocation>
        <location evidence="1">Membrane</location>
        <topology evidence="1">Multi-pass membrane protein</topology>
    </subcellularLocation>
</comment>
<keyword evidence="4 15" id="KW-0349">Heme</keyword>
<dbReference type="PANTHER" id="PTHR10422">
    <property type="entry name" value="CYTOCHROME C OXIDASE SUBUNIT 1"/>
    <property type="match status" value="1"/>
</dbReference>
<feature type="domain" description="Cytochrome oxidase subunit I profile" evidence="18">
    <location>
        <begin position="20"/>
        <end position="529"/>
    </location>
</feature>
<dbReference type="InterPro" id="IPR000883">
    <property type="entry name" value="Cyt_C_Oxase_1"/>
</dbReference>
<evidence type="ECO:0000256" key="15">
    <source>
        <dbReference type="RuleBase" id="RU000370"/>
    </source>
</evidence>
<proteinExistence type="inferred from homology"/>
<keyword evidence="13 16" id="KW-0472">Membrane</keyword>
<feature type="compositionally biased region" description="Basic residues" evidence="17">
    <location>
        <begin position="543"/>
        <end position="553"/>
    </location>
</feature>
<evidence type="ECO:0000256" key="10">
    <source>
        <dbReference type="ARBA" id="ARBA00022989"/>
    </source>
</evidence>
<evidence type="ECO:0000259" key="18">
    <source>
        <dbReference type="PROSITE" id="PS50855"/>
    </source>
</evidence>
<keyword evidence="20" id="KW-1185">Reference proteome</keyword>
<reference evidence="19 20" key="1">
    <citation type="submission" date="2019-08" db="EMBL/GenBank/DDBJ databases">
        <title>Complete genome sequence of Candidatus Uab amorphum.</title>
        <authorList>
            <person name="Shiratori T."/>
            <person name="Suzuki S."/>
            <person name="Kakizawa Y."/>
            <person name="Ishida K."/>
        </authorList>
    </citation>
    <scope>NUCLEOTIDE SEQUENCE [LARGE SCALE GENOMIC DNA]</scope>
    <source>
        <strain evidence="19 20">SRT547</strain>
    </source>
</reference>
<evidence type="ECO:0000256" key="12">
    <source>
        <dbReference type="ARBA" id="ARBA00023008"/>
    </source>
</evidence>
<dbReference type="OrthoDB" id="9759913at2"/>
<comment type="catalytic activity">
    <reaction evidence="14 16">
        <text>4 Fe(II)-[cytochrome c] + O2 + 8 H(+)(in) = 4 Fe(III)-[cytochrome c] + 2 H2O + 4 H(+)(out)</text>
        <dbReference type="Rhea" id="RHEA:11436"/>
        <dbReference type="Rhea" id="RHEA-COMP:10350"/>
        <dbReference type="Rhea" id="RHEA-COMP:14399"/>
        <dbReference type="ChEBI" id="CHEBI:15377"/>
        <dbReference type="ChEBI" id="CHEBI:15378"/>
        <dbReference type="ChEBI" id="CHEBI:15379"/>
        <dbReference type="ChEBI" id="CHEBI:29033"/>
        <dbReference type="ChEBI" id="CHEBI:29034"/>
        <dbReference type="EC" id="7.1.1.9"/>
    </reaction>
</comment>
<dbReference type="GO" id="GO:0015990">
    <property type="term" value="P:electron transport coupled proton transport"/>
    <property type="evidence" value="ECO:0007669"/>
    <property type="project" value="InterPro"/>
</dbReference>
<keyword evidence="10 16" id="KW-1133">Transmembrane helix</keyword>
<evidence type="ECO:0000313" key="20">
    <source>
        <dbReference type="Proteomes" id="UP000326354"/>
    </source>
</evidence>
<evidence type="ECO:0000256" key="8">
    <source>
        <dbReference type="ARBA" id="ARBA00022967"/>
    </source>
</evidence>
<feature type="transmembrane region" description="Helical" evidence="16">
    <location>
        <begin position="37"/>
        <end position="57"/>
    </location>
</feature>
<dbReference type="InterPro" id="IPR023616">
    <property type="entry name" value="Cyt_c_oxase-like_su1_dom"/>
</dbReference>
<evidence type="ECO:0000256" key="17">
    <source>
        <dbReference type="SAM" id="MobiDB-lite"/>
    </source>
</evidence>
<dbReference type="GO" id="GO:0020037">
    <property type="term" value="F:heme binding"/>
    <property type="evidence" value="ECO:0007669"/>
    <property type="project" value="InterPro"/>
</dbReference>
<dbReference type="PANTHER" id="PTHR10422:SF18">
    <property type="entry name" value="CYTOCHROME C OXIDASE SUBUNIT 1"/>
    <property type="match status" value="1"/>
</dbReference>
<dbReference type="Gene3D" id="1.20.210.10">
    <property type="entry name" value="Cytochrome c oxidase-like, subunit I domain"/>
    <property type="match status" value="1"/>
</dbReference>
<evidence type="ECO:0000256" key="4">
    <source>
        <dbReference type="ARBA" id="ARBA00022617"/>
    </source>
</evidence>
<evidence type="ECO:0000256" key="16">
    <source>
        <dbReference type="RuleBase" id="RU363061"/>
    </source>
</evidence>
<evidence type="ECO:0000256" key="5">
    <source>
        <dbReference type="ARBA" id="ARBA00022660"/>
    </source>
</evidence>
<accession>A0A5S9F6U5</accession>
<dbReference type="GO" id="GO:0022904">
    <property type="term" value="P:respiratory electron transport chain"/>
    <property type="evidence" value="ECO:0007669"/>
    <property type="project" value="TreeGrafter"/>
</dbReference>
<feature type="transmembrane region" description="Helical" evidence="16">
    <location>
        <begin position="119"/>
        <end position="139"/>
    </location>
</feature>
<dbReference type="InterPro" id="IPR036927">
    <property type="entry name" value="Cyt_c_oxase-like_su1_sf"/>
</dbReference>
<dbReference type="AlphaFoldDB" id="A0A5S9F6U5"/>
<keyword evidence="3 15" id="KW-0813">Transport</keyword>
<feature type="transmembrane region" description="Helical" evidence="16">
    <location>
        <begin position="317"/>
        <end position="335"/>
    </location>
</feature>
<feature type="transmembrane region" description="Helical" evidence="16">
    <location>
        <begin position="467"/>
        <end position="490"/>
    </location>
</feature>
<feature type="transmembrane region" description="Helical" evidence="16">
    <location>
        <begin position="356"/>
        <end position="379"/>
    </location>
</feature>
<dbReference type="GO" id="GO:0006119">
    <property type="term" value="P:oxidative phosphorylation"/>
    <property type="evidence" value="ECO:0007669"/>
    <property type="project" value="UniProtKB-UniPathway"/>
</dbReference>
<dbReference type="EC" id="7.1.1.9" evidence="16"/>
<organism evidence="19 20">
    <name type="scientific">Uabimicrobium amorphum</name>
    <dbReference type="NCBI Taxonomy" id="2596890"/>
    <lineage>
        <taxon>Bacteria</taxon>
        <taxon>Pseudomonadati</taxon>
        <taxon>Planctomycetota</taxon>
        <taxon>Candidatus Uabimicrobiia</taxon>
        <taxon>Candidatus Uabimicrobiales</taxon>
        <taxon>Candidatus Uabimicrobiaceae</taxon>
        <taxon>Candidatus Uabimicrobium</taxon>
    </lineage>
</organism>
<feature type="transmembrane region" description="Helical" evidence="16">
    <location>
        <begin position="204"/>
        <end position="228"/>
    </location>
</feature>
<comment type="function">
    <text evidence="16">Cytochrome c oxidase is the component of the respiratory chain that catalyzes the reduction of oxygen to water. Subunits 1-3 form the functional core of the enzyme complex. CO I is the catalytic subunit of the enzyme. Electrons originating in cytochrome c are transferred via the copper A center of subunit 2 and heme A of subunit 1 to the bimetallic center formed by heme A3 and copper B.</text>
</comment>
<evidence type="ECO:0000256" key="2">
    <source>
        <dbReference type="ARBA" id="ARBA00004673"/>
    </source>
</evidence>
<feature type="transmembrane region" description="Helical" evidence="16">
    <location>
        <begin position="394"/>
        <end position="414"/>
    </location>
</feature>
<evidence type="ECO:0000256" key="11">
    <source>
        <dbReference type="ARBA" id="ARBA00023004"/>
    </source>
</evidence>
<dbReference type="PROSITE" id="PS00077">
    <property type="entry name" value="COX1_CUB"/>
    <property type="match status" value="1"/>
</dbReference>
<keyword evidence="12 16" id="KW-0186">Copper</keyword>
<keyword evidence="16" id="KW-1003">Cell membrane</keyword>
<dbReference type="Proteomes" id="UP000326354">
    <property type="component" value="Chromosome"/>
</dbReference>
<feature type="transmembrane region" description="Helical" evidence="16">
    <location>
        <begin position="284"/>
        <end position="305"/>
    </location>
</feature>
<feature type="transmembrane region" description="Helical" evidence="16">
    <location>
        <begin position="248"/>
        <end position="272"/>
    </location>
</feature>
<keyword evidence="6 15" id="KW-0812">Transmembrane</keyword>
<dbReference type="PROSITE" id="PS50855">
    <property type="entry name" value="COX1"/>
    <property type="match status" value="1"/>
</dbReference>
<dbReference type="SUPFAM" id="SSF81442">
    <property type="entry name" value="Cytochrome c oxidase subunit I-like"/>
    <property type="match status" value="1"/>
</dbReference>
<evidence type="ECO:0000256" key="6">
    <source>
        <dbReference type="ARBA" id="ARBA00022692"/>
    </source>
</evidence>
<keyword evidence="8" id="KW-1278">Translocase</keyword>
<evidence type="ECO:0000256" key="3">
    <source>
        <dbReference type="ARBA" id="ARBA00022448"/>
    </source>
</evidence>
<dbReference type="EMBL" id="AP019860">
    <property type="protein sequence ID" value="BBM87004.1"/>
    <property type="molecule type" value="Genomic_DNA"/>
</dbReference>